<feature type="region of interest" description="Disordered" evidence="1">
    <location>
        <begin position="23"/>
        <end position="57"/>
    </location>
</feature>
<proteinExistence type="predicted"/>
<comment type="caution">
    <text evidence="2">The sequence shown here is derived from an EMBL/GenBank/DDBJ whole genome shotgun (WGS) entry which is preliminary data.</text>
</comment>
<gene>
    <name evidence="2" type="ORF">F2Q68_00013510</name>
</gene>
<sequence>MMLSSAAARLIVANGAIRIKGLRFQGRRQKSTRGKSPAGSPAKNSSTLKRRRTGPAPSRQVAFFCVSFVITVSSV</sequence>
<name>A0A8S9HEG7_BRACR</name>
<accession>A0A8S9HEG7</accession>
<reference evidence="2" key="1">
    <citation type="submission" date="2019-12" db="EMBL/GenBank/DDBJ databases">
        <title>Genome sequencing and annotation of Brassica cretica.</title>
        <authorList>
            <person name="Studholme D.J."/>
            <person name="Sarris P.F."/>
        </authorList>
    </citation>
    <scope>NUCLEOTIDE SEQUENCE</scope>
    <source>
        <strain evidence="2">PFS-001/15</strain>
        <tissue evidence="2">Leaf</tissue>
    </source>
</reference>
<evidence type="ECO:0000256" key="1">
    <source>
        <dbReference type="SAM" id="MobiDB-lite"/>
    </source>
</evidence>
<dbReference type="AlphaFoldDB" id="A0A8S9HEG7"/>
<dbReference type="Proteomes" id="UP000712281">
    <property type="component" value="Unassembled WGS sequence"/>
</dbReference>
<protein>
    <submittedName>
        <fullName evidence="2">Uncharacterized protein</fullName>
    </submittedName>
</protein>
<dbReference type="EMBL" id="QGKW02001940">
    <property type="protein sequence ID" value="KAF2556403.1"/>
    <property type="molecule type" value="Genomic_DNA"/>
</dbReference>
<evidence type="ECO:0000313" key="3">
    <source>
        <dbReference type="Proteomes" id="UP000712281"/>
    </source>
</evidence>
<evidence type="ECO:0000313" key="2">
    <source>
        <dbReference type="EMBL" id="KAF2556403.1"/>
    </source>
</evidence>
<organism evidence="2 3">
    <name type="scientific">Brassica cretica</name>
    <name type="common">Mustard</name>
    <dbReference type="NCBI Taxonomy" id="69181"/>
    <lineage>
        <taxon>Eukaryota</taxon>
        <taxon>Viridiplantae</taxon>
        <taxon>Streptophyta</taxon>
        <taxon>Embryophyta</taxon>
        <taxon>Tracheophyta</taxon>
        <taxon>Spermatophyta</taxon>
        <taxon>Magnoliopsida</taxon>
        <taxon>eudicotyledons</taxon>
        <taxon>Gunneridae</taxon>
        <taxon>Pentapetalae</taxon>
        <taxon>rosids</taxon>
        <taxon>malvids</taxon>
        <taxon>Brassicales</taxon>
        <taxon>Brassicaceae</taxon>
        <taxon>Brassiceae</taxon>
        <taxon>Brassica</taxon>
    </lineage>
</organism>